<dbReference type="EMBL" id="VSRR010000303">
    <property type="protein sequence ID" value="MPC13734.1"/>
    <property type="molecule type" value="Genomic_DNA"/>
</dbReference>
<feature type="region of interest" description="Disordered" evidence="1">
    <location>
        <begin position="76"/>
        <end position="114"/>
    </location>
</feature>
<name>A0A5B7CYA7_PORTR</name>
<protein>
    <submittedName>
        <fullName evidence="2">Uncharacterized protein</fullName>
    </submittedName>
</protein>
<keyword evidence="3" id="KW-1185">Reference proteome</keyword>
<comment type="caution">
    <text evidence="2">The sequence shown here is derived from an EMBL/GenBank/DDBJ whole genome shotgun (WGS) entry which is preliminary data.</text>
</comment>
<feature type="compositionally biased region" description="Basic and acidic residues" evidence="1">
    <location>
        <begin position="98"/>
        <end position="114"/>
    </location>
</feature>
<dbReference type="Proteomes" id="UP000324222">
    <property type="component" value="Unassembled WGS sequence"/>
</dbReference>
<dbReference type="AlphaFoldDB" id="A0A5B7CYA7"/>
<sequence length="114" mass="12467">MWDADKERPGLGGAETVGATKPMGYWRKGPQEPPRTWARHTPAPNPSTTFPGDPLKHGSFRSSAYLACRGPDEAARCRAGRGPQSHLPGTKSGPENLPFERTRGSEERLHKPSH</sequence>
<evidence type="ECO:0000313" key="3">
    <source>
        <dbReference type="Proteomes" id="UP000324222"/>
    </source>
</evidence>
<accession>A0A5B7CYA7</accession>
<proteinExistence type="predicted"/>
<reference evidence="2 3" key="1">
    <citation type="submission" date="2019-05" db="EMBL/GenBank/DDBJ databases">
        <title>Another draft genome of Portunus trituberculatus and its Hox gene families provides insights of decapod evolution.</title>
        <authorList>
            <person name="Jeong J.-H."/>
            <person name="Song I."/>
            <person name="Kim S."/>
            <person name="Choi T."/>
            <person name="Kim D."/>
            <person name="Ryu S."/>
            <person name="Kim W."/>
        </authorList>
    </citation>
    <scope>NUCLEOTIDE SEQUENCE [LARGE SCALE GENOMIC DNA]</scope>
    <source>
        <tissue evidence="2">Muscle</tissue>
    </source>
</reference>
<organism evidence="2 3">
    <name type="scientific">Portunus trituberculatus</name>
    <name type="common">Swimming crab</name>
    <name type="synonym">Neptunus trituberculatus</name>
    <dbReference type="NCBI Taxonomy" id="210409"/>
    <lineage>
        <taxon>Eukaryota</taxon>
        <taxon>Metazoa</taxon>
        <taxon>Ecdysozoa</taxon>
        <taxon>Arthropoda</taxon>
        <taxon>Crustacea</taxon>
        <taxon>Multicrustacea</taxon>
        <taxon>Malacostraca</taxon>
        <taxon>Eumalacostraca</taxon>
        <taxon>Eucarida</taxon>
        <taxon>Decapoda</taxon>
        <taxon>Pleocyemata</taxon>
        <taxon>Brachyura</taxon>
        <taxon>Eubrachyura</taxon>
        <taxon>Portunoidea</taxon>
        <taxon>Portunidae</taxon>
        <taxon>Portuninae</taxon>
        <taxon>Portunus</taxon>
    </lineage>
</organism>
<evidence type="ECO:0000313" key="2">
    <source>
        <dbReference type="EMBL" id="MPC13734.1"/>
    </source>
</evidence>
<gene>
    <name evidence="2" type="ORF">E2C01_006477</name>
</gene>
<feature type="region of interest" description="Disordered" evidence="1">
    <location>
        <begin position="1"/>
        <end position="58"/>
    </location>
</feature>
<evidence type="ECO:0000256" key="1">
    <source>
        <dbReference type="SAM" id="MobiDB-lite"/>
    </source>
</evidence>